<evidence type="ECO:0000256" key="3">
    <source>
        <dbReference type="ARBA" id="ARBA00022989"/>
    </source>
</evidence>
<keyword evidence="3 5" id="KW-1133">Transmembrane helix</keyword>
<dbReference type="InterPro" id="IPR003844">
    <property type="entry name" value="UPF0060"/>
</dbReference>
<feature type="transmembrane region" description="Helical" evidence="5">
    <location>
        <begin position="36"/>
        <end position="54"/>
    </location>
</feature>
<evidence type="ECO:0000256" key="2">
    <source>
        <dbReference type="ARBA" id="ARBA00022692"/>
    </source>
</evidence>
<evidence type="ECO:0000313" key="7">
    <source>
        <dbReference type="Proteomes" id="UP000266841"/>
    </source>
</evidence>
<feature type="transmembrane region" description="Helical" evidence="5">
    <location>
        <begin position="66"/>
        <end position="84"/>
    </location>
</feature>
<evidence type="ECO:0000256" key="1">
    <source>
        <dbReference type="ARBA" id="ARBA00022475"/>
    </source>
</evidence>
<dbReference type="InterPro" id="IPR037185">
    <property type="entry name" value="EmrE-like"/>
</dbReference>
<dbReference type="AlphaFoldDB" id="K0SQY6"/>
<dbReference type="PANTHER" id="PTHR36116:SF1">
    <property type="entry name" value="UPF0060 MEMBRANE PROTEIN YNFA"/>
    <property type="match status" value="1"/>
</dbReference>
<feature type="transmembrane region" description="Helical" evidence="5">
    <location>
        <begin position="12"/>
        <end position="30"/>
    </location>
</feature>
<evidence type="ECO:0000256" key="5">
    <source>
        <dbReference type="SAM" id="Phobius"/>
    </source>
</evidence>
<dbReference type="OrthoDB" id="65622at2759"/>
<evidence type="ECO:0000313" key="6">
    <source>
        <dbReference type="EMBL" id="EJK67795.1"/>
    </source>
</evidence>
<dbReference type="eggNOG" id="ENOG502S4DA">
    <property type="taxonomic scope" value="Eukaryota"/>
</dbReference>
<protein>
    <submittedName>
        <fullName evidence="6">Uncharacterized protein</fullName>
    </submittedName>
</protein>
<keyword evidence="7" id="KW-1185">Reference proteome</keyword>
<name>K0SQY6_THAOC</name>
<dbReference type="EMBL" id="AGNL01012623">
    <property type="protein sequence ID" value="EJK67795.1"/>
    <property type="molecule type" value="Genomic_DNA"/>
</dbReference>
<proteinExistence type="predicted"/>
<keyword evidence="1" id="KW-1003">Cell membrane</keyword>
<evidence type="ECO:0000256" key="4">
    <source>
        <dbReference type="ARBA" id="ARBA00023136"/>
    </source>
</evidence>
<dbReference type="Pfam" id="PF02694">
    <property type="entry name" value="UPF0060"/>
    <property type="match status" value="1"/>
</dbReference>
<dbReference type="OMA" id="WLVIKQG"/>
<dbReference type="Proteomes" id="UP000266841">
    <property type="component" value="Unassembled WGS sequence"/>
</dbReference>
<dbReference type="PANTHER" id="PTHR36116">
    <property type="entry name" value="UPF0060 MEMBRANE PROTEIN YNFA"/>
    <property type="match status" value="1"/>
</dbReference>
<dbReference type="GO" id="GO:0005886">
    <property type="term" value="C:plasma membrane"/>
    <property type="evidence" value="ECO:0007669"/>
    <property type="project" value="TreeGrafter"/>
</dbReference>
<accession>K0SQY6</accession>
<comment type="caution">
    <text evidence="6">The sequence shown here is derived from an EMBL/GenBank/DDBJ whole genome shotgun (WGS) entry which is preliminary data.</text>
</comment>
<keyword evidence="2 5" id="KW-0812">Transmembrane</keyword>
<dbReference type="SUPFAM" id="SSF103481">
    <property type="entry name" value="Multidrug resistance efflux transporter EmrE"/>
    <property type="match status" value="1"/>
</dbReference>
<gene>
    <name evidence="6" type="ORF">THAOC_11127</name>
</gene>
<reference evidence="6 7" key="1">
    <citation type="journal article" date="2012" name="Genome Biol.">
        <title>Genome and low-iron response of an oceanic diatom adapted to chronic iron limitation.</title>
        <authorList>
            <person name="Lommer M."/>
            <person name="Specht M."/>
            <person name="Roy A.S."/>
            <person name="Kraemer L."/>
            <person name="Andreson R."/>
            <person name="Gutowska M.A."/>
            <person name="Wolf J."/>
            <person name="Bergner S.V."/>
            <person name="Schilhabel M.B."/>
            <person name="Klostermeier U.C."/>
            <person name="Beiko R.G."/>
            <person name="Rosenstiel P."/>
            <person name="Hippler M."/>
            <person name="Laroche J."/>
        </authorList>
    </citation>
    <scope>NUCLEOTIDE SEQUENCE [LARGE SCALE GENOMIC DNA]</scope>
    <source>
        <strain evidence="6 7">CCMP1005</strain>
    </source>
</reference>
<sequence length="88" mass="9892">VWKAVREGKPKYWAVIGSVILISYGFIPTLQPVEDFGRAYAVYGGFFIFMSLIWGRVFDGMVPDMGDIIGGCLSLVGVLLMLFWPRKK</sequence>
<keyword evidence="4 5" id="KW-0472">Membrane</keyword>
<feature type="non-terminal residue" evidence="6">
    <location>
        <position position="1"/>
    </location>
</feature>
<organism evidence="6 7">
    <name type="scientific">Thalassiosira oceanica</name>
    <name type="common">Marine diatom</name>
    <dbReference type="NCBI Taxonomy" id="159749"/>
    <lineage>
        <taxon>Eukaryota</taxon>
        <taxon>Sar</taxon>
        <taxon>Stramenopiles</taxon>
        <taxon>Ochrophyta</taxon>
        <taxon>Bacillariophyta</taxon>
        <taxon>Coscinodiscophyceae</taxon>
        <taxon>Thalassiosirophycidae</taxon>
        <taxon>Thalassiosirales</taxon>
        <taxon>Thalassiosiraceae</taxon>
        <taxon>Thalassiosira</taxon>
    </lineage>
</organism>